<keyword evidence="5" id="KW-0805">Transcription regulation</keyword>
<keyword evidence="9" id="KW-0614">Plasmid</keyword>
<keyword evidence="3" id="KW-0678">Repressor</keyword>
<accession>A0A0N9MZ59</accession>
<protein>
    <recommendedName>
        <fullName evidence="2">Toxin CcdB</fullName>
    </recommendedName>
    <alternativeName>
        <fullName evidence="8">Cytotoxic protein CcdB</fullName>
    </alternativeName>
    <alternativeName>
        <fullName evidence="7">Protein LetD</fullName>
    </alternativeName>
</protein>
<reference evidence="9" key="1">
    <citation type="journal article" date="2015" name="Environ. Microbiol.">
        <title>Plasmids from the gut microbiome of cabbage root fly larvae encode SaxA that catalyses the conversion of the plant toxin 2-phenylethyl isothiocyanate.</title>
        <authorList>
            <person name="Welte C.U."/>
            <person name="de Graaf R.M."/>
            <person name="van den Bosch T.J."/>
            <person name="Op den Camp H.J."/>
            <person name="van Dam N.M."/>
            <person name="Jetten M.S."/>
        </authorList>
    </citation>
    <scope>NUCLEOTIDE SEQUENCE</scope>
    <source>
        <plasmid evidence="9">Drgb3</plasmid>
    </source>
</reference>
<organism evidence="9">
    <name type="scientific">Pectobacterium carotovorum</name>
    <name type="common">Erwinia carotovora</name>
    <dbReference type="NCBI Taxonomy" id="554"/>
    <lineage>
        <taxon>Bacteria</taxon>
        <taxon>Pseudomonadati</taxon>
        <taxon>Pseudomonadota</taxon>
        <taxon>Gammaproteobacteria</taxon>
        <taxon>Enterobacterales</taxon>
        <taxon>Pectobacteriaceae</taxon>
        <taxon>Pectobacterium</taxon>
    </lineage>
</organism>
<geneLocation type="plasmid" evidence="9">
    <name>Drgb3</name>
</geneLocation>
<proteinExistence type="inferred from homology"/>
<dbReference type="InterPro" id="IPR002712">
    <property type="entry name" value="CcdB"/>
</dbReference>
<dbReference type="Pfam" id="PF01845">
    <property type="entry name" value="CcdB"/>
    <property type="match status" value="1"/>
</dbReference>
<evidence type="ECO:0000256" key="5">
    <source>
        <dbReference type="ARBA" id="ARBA00023015"/>
    </source>
</evidence>
<dbReference type="AlphaFoldDB" id="A0A0N9MZ59"/>
<evidence type="ECO:0000256" key="1">
    <source>
        <dbReference type="ARBA" id="ARBA00005230"/>
    </source>
</evidence>
<name>A0A0N9MZ59_PECCA</name>
<reference evidence="9" key="2">
    <citation type="submission" date="2015-07" db="EMBL/GenBank/DDBJ databases">
        <authorList>
            <person name="Welte C."/>
            <person name="de Graaf R."/>
            <person name="van den Bosch T.J.M."/>
            <person name="Op den Camp H."/>
            <person name="van Dam N."/>
            <person name="Jetten M."/>
        </authorList>
    </citation>
    <scope>NUCLEOTIDE SEQUENCE</scope>
    <source>
        <plasmid evidence="9">Drgb3</plasmid>
    </source>
</reference>
<keyword evidence="6" id="KW-0804">Transcription</keyword>
<dbReference type="InterPro" id="IPR011067">
    <property type="entry name" value="Plasmid_toxin/cell-grow_inhib"/>
</dbReference>
<dbReference type="NCBIfam" id="NF010262">
    <property type="entry name" value="PRK13708.1"/>
    <property type="match status" value="1"/>
</dbReference>
<dbReference type="Gene3D" id="2.30.30.110">
    <property type="match status" value="1"/>
</dbReference>
<dbReference type="GO" id="GO:0008657">
    <property type="term" value="F:DNA topoisomerase type II (double strand cut, ATP-hydrolyzing) inhibitor activity"/>
    <property type="evidence" value="ECO:0007669"/>
    <property type="project" value="InterPro"/>
</dbReference>
<dbReference type="EMBL" id="KT351734">
    <property type="protein sequence ID" value="ALG88609.1"/>
    <property type="molecule type" value="Genomic_DNA"/>
</dbReference>
<evidence type="ECO:0000256" key="4">
    <source>
        <dbReference type="ARBA" id="ARBA00022649"/>
    </source>
</evidence>
<evidence type="ECO:0000256" key="7">
    <source>
        <dbReference type="ARBA" id="ARBA00029628"/>
    </source>
</evidence>
<dbReference type="RefSeq" id="WP_181375124.1">
    <property type="nucleotide sequence ID" value="NZ_KT351734.1"/>
</dbReference>
<dbReference type="SUPFAM" id="SSF50118">
    <property type="entry name" value="Cell growth inhibitor/plasmid maintenance toxic component"/>
    <property type="match status" value="1"/>
</dbReference>
<dbReference type="GO" id="GO:0006276">
    <property type="term" value="P:plasmid maintenance"/>
    <property type="evidence" value="ECO:0007669"/>
    <property type="project" value="InterPro"/>
</dbReference>
<sequence>MQFTVYEYKRESHYKLFVDVQSDIIETPGRRIVIPLLESRHFSQKVNRQLFPVVCVNGKDYRVMTTELSGVSASVTGEAQADVSADAEAIKNALNLMFWGV</sequence>
<comment type="similarity">
    <text evidence="1">Belongs to the CcdB toxin family.</text>
</comment>
<evidence type="ECO:0000256" key="3">
    <source>
        <dbReference type="ARBA" id="ARBA00022491"/>
    </source>
</evidence>
<evidence type="ECO:0000256" key="6">
    <source>
        <dbReference type="ARBA" id="ARBA00023163"/>
    </source>
</evidence>
<evidence type="ECO:0000256" key="8">
    <source>
        <dbReference type="ARBA" id="ARBA00033135"/>
    </source>
</evidence>
<evidence type="ECO:0000313" key="9">
    <source>
        <dbReference type="EMBL" id="ALG88609.1"/>
    </source>
</evidence>
<keyword evidence="4" id="KW-1277">Toxin-antitoxin system</keyword>
<evidence type="ECO:0000256" key="2">
    <source>
        <dbReference type="ARBA" id="ARBA00015075"/>
    </source>
</evidence>